<dbReference type="GO" id="GO:0022857">
    <property type="term" value="F:transmembrane transporter activity"/>
    <property type="evidence" value="ECO:0007669"/>
    <property type="project" value="TreeGrafter"/>
</dbReference>
<keyword evidence="1" id="KW-0813">Transport</keyword>
<dbReference type="EMBL" id="CP017641">
    <property type="protein sequence ID" value="APZ94651.1"/>
    <property type="molecule type" value="Genomic_DNA"/>
</dbReference>
<sequence>MIAISNLNFRYPSSAFDLRVDDLQITPGSATAVVGPSGSGKTTLLNLIAGILRPNSGQITIEDTKVTALPDAAKRKFRLKNIGMVFQDFELIEYLNVLDNILLPCRINTSLPLTVDLRQRAEELAALVGISSHLRKSVTKLSQGERQRVAICRALLTRPSLLLADEPTGNLDPVTSEQILQLLLKTVRDEGTTLVMVTHDHSLLHHFDHTVDFEQFLTAAAKAE</sequence>
<dbReference type="GO" id="GO:0005886">
    <property type="term" value="C:plasma membrane"/>
    <property type="evidence" value="ECO:0007669"/>
    <property type="project" value="TreeGrafter"/>
</dbReference>
<dbReference type="PROSITE" id="PS50893">
    <property type="entry name" value="ABC_TRANSPORTER_2"/>
    <property type="match status" value="1"/>
</dbReference>
<dbReference type="SUPFAM" id="SSF52540">
    <property type="entry name" value="P-loop containing nucleoside triphosphate hydrolases"/>
    <property type="match status" value="1"/>
</dbReference>
<evidence type="ECO:0000256" key="2">
    <source>
        <dbReference type="ARBA" id="ARBA00022741"/>
    </source>
</evidence>
<dbReference type="PANTHER" id="PTHR24220">
    <property type="entry name" value="IMPORT ATP-BINDING PROTEIN"/>
    <property type="match status" value="1"/>
</dbReference>
<dbReference type="CDD" id="cd03255">
    <property type="entry name" value="ABC_MJ0796_LolCDE_FtsE"/>
    <property type="match status" value="1"/>
</dbReference>
<dbReference type="AlphaFoldDB" id="A0A1P8WKT5"/>
<dbReference type="OrthoDB" id="273392at2"/>
<dbReference type="GO" id="GO:0005524">
    <property type="term" value="F:ATP binding"/>
    <property type="evidence" value="ECO:0007669"/>
    <property type="project" value="UniProtKB-KW"/>
</dbReference>
<dbReference type="PANTHER" id="PTHR24220:SF659">
    <property type="entry name" value="TRANSPORTER, PUTATIVE-RELATED"/>
    <property type="match status" value="1"/>
</dbReference>
<dbReference type="Pfam" id="PF00005">
    <property type="entry name" value="ABC_tran"/>
    <property type="match status" value="1"/>
</dbReference>
<dbReference type="InterPro" id="IPR027417">
    <property type="entry name" value="P-loop_NTPase"/>
</dbReference>
<organism evidence="5 6">
    <name type="scientific">Fuerstiella marisgermanici</name>
    <dbReference type="NCBI Taxonomy" id="1891926"/>
    <lineage>
        <taxon>Bacteria</taxon>
        <taxon>Pseudomonadati</taxon>
        <taxon>Planctomycetota</taxon>
        <taxon>Planctomycetia</taxon>
        <taxon>Planctomycetales</taxon>
        <taxon>Planctomycetaceae</taxon>
        <taxon>Fuerstiella</taxon>
    </lineage>
</organism>
<feature type="domain" description="ABC transporter" evidence="4">
    <location>
        <begin position="2"/>
        <end position="223"/>
    </location>
</feature>
<dbReference type="InterPro" id="IPR017911">
    <property type="entry name" value="MacB-like_ATP-bd"/>
</dbReference>
<gene>
    <name evidence="5" type="ORF">Fuma_04284</name>
</gene>
<evidence type="ECO:0000313" key="6">
    <source>
        <dbReference type="Proteomes" id="UP000187735"/>
    </source>
</evidence>
<evidence type="ECO:0000313" key="5">
    <source>
        <dbReference type="EMBL" id="APZ94651.1"/>
    </source>
</evidence>
<dbReference type="STRING" id="1891926.Fuma_04284"/>
<dbReference type="PROSITE" id="PS00211">
    <property type="entry name" value="ABC_TRANSPORTER_1"/>
    <property type="match status" value="1"/>
</dbReference>
<evidence type="ECO:0000256" key="3">
    <source>
        <dbReference type="ARBA" id="ARBA00022840"/>
    </source>
</evidence>
<evidence type="ECO:0000256" key="1">
    <source>
        <dbReference type="ARBA" id="ARBA00022448"/>
    </source>
</evidence>
<dbReference type="RefSeq" id="WP_077025926.1">
    <property type="nucleotide sequence ID" value="NZ_CP017641.1"/>
</dbReference>
<accession>A0A1P8WKT5</accession>
<dbReference type="InterPro" id="IPR017871">
    <property type="entry name" value="ABC_transporter-like_CS"/>
</dbReference>
<protein>
    <submittedName>
        <fullName evidence="5">Putative ABC transporter ATP-binding protein</fullName>
    </submittedName>
</protein>
<dbReference type="KEGG" id="fmr:Fuma_04284"/>
<keyword evidence="2" id="KW-0547">Nucleotide-binding</keyword>
<proteinExistence type="predicted"/>
<dbReference type="InterPro" id="IPR015854">
    <property type="entry name" value="ABC_transpr_LolD-like"/>
</dbReference>
<keyword evidence="6" id="KW-1185">Reference proteome</keyword>
<dbReference type="InterPro" id="IPR003439">
    <property type="entry name" value="ABC_transporter-like_ATP-bd"/>
</dbReference>
<dbReference type="Proteomes" id="UP000187735">
    <property type="component" value="Chromosome"/>
</dbReference>
<keyword evidence="3 5" id="KW-0067">ATP-binding</keyword>
<dbReference type="GO" id="GO:0016887">
    <property type="term" value="F:ATP hydrolysis activity"/>
    <property type="evidence" value="ECO:0007669"/>
    <property type="project" value="InterPro"/>
</dbReference>
<name>A0A1P8WKT5_9PLAN</name>
<reference evidence="5 6" key="1">
    <citation type="journal article" date="2016" name="Front. Microbiol.">
        <title>Fuerstia marisgermanicae gen. nov., sp. nov., an Unusual Member of the Phylum Planctomycetes from the German Wadden Sea.</title>
        <authorList>
            <person name="Kohn T."/>
            <person name="Heuer A."/>
            <person name="Jogler M."/>
            <person name="Vollmers J."/>
            <person name="Boedeker C."/>
            <person name="Bunk B."/>
            <person name="Rast P."/>
            <person name="Borchert D."/>
            <person name="Glockner I."/>
            <person name="Freese H.M."/>
            <person name="Klenk H.P."/>
            <person name="Overmann J."/>
            <person name="Kaster A.K."/>
            <person name="Rohde M."/>
            <person name="Wiegand S."/>
            <person name="Jogler C."/>
        </authorList>
    </citation>
    <scope>NUCLEOTIDE SEQUENCE [LARGE SCALE GENOMIC DNA]</scope>
    <source>
        <strain evidence="5 6">NH11</strain>
    </source>
</reference>
<dbReference type="Gene3D" id="3.40.50.300">
    <property type="entry name" value="P-loop containing nucleotide triphosphate hydrolases"/>
    <property type="match status" value="1"/>
</dbReference>
<evidence type="ECO:0000259" key="4">
    <source>
        <dbReference type="PROSITE" id="PS50893"/>
    </source>
</evidence>
<dbReference type="SMART" id="SM00382">
    <property type="entry name" value="AAA"/>
    <property type="match status" value="1"/>
</dbReference>
<dbReference type="InterPro" id="IPR003593">
    <property type="entry name" value="AAA+_ATPase"/>
</dbReference>